<feature type="compositionally biased region" description="Basic and acidic residues" evidence="1">
    <location>
        <begin position="65"/>
        <end position="82"/>
    </location>
</feature>
<organism evidence="3 4">
    <name type="scientific">Malus baccata</name>
    <name type="common">Siberian crab apple</name>
    <name type="synonym">Pyrus baccata</name>
    <dbReference type="NCBI Taxonomy" id="106549"/>
    <lineage>
        <taxon>Eukaryota</taxon>
        <taxon>Viridiplantae</taxon>
        <taxon>Streptophyta</taxon>
        <taxon>Embryophyta</taxon>
        <taxon>Tracheophyta</taxon>
        <taxon>Spermatophyta</taxon>
        <taxon>Magnoliopsida</taxon>
        <taxon>eudicotyledons</taxon>
        <taxon>Gunneridae</taxon>
        <taxon>Pentapetalae</taxon>
        <taxon>rosids</taxon>
        <taxon>fabids</taxon>
        <taxon>Rosales</taxon>
        <taxon>Rosaceae</taxon>
        <taxon>Amygdaloideae</taxon>
        <taxon>Maleae</taxon>
        <taxon>Malus</taxon>
    </lineage>
</organism>
<evidence type="ECO:0000256" key="1">
    <source>
        <dbReference type="SAM" id="MobiDB-lite"/>
    </source>
</evidence>
<keyword evidence="2" id="KW-1133">Transmembrane helix</keyword>
<feature type="transmembrane region" description="Helical" evidence="2">
    <location>
        <begin position="20"/>
        <end position="45"/>
    </location>
</feature>
<dbReference type="AlphaFoldDB" id="A0A540KNI4"/>
<evidence type="ECO:0000256" key="2">
    <source>
        <dbReference type="SAM" id="Phobius"/>
    </source>
</evidence>
<feature type="region of interest" description="Disordered" evidence="1">
    <location>
        <begin position="53"/>
        <end position="82"/>
    </location>
</feature>
<dbReference type="EMBL" id="VIEB01001073">
    <property type="protein sequence ID" value="TQD75760.1"/>
    <property type="molecule type" value="Genomic_DNA"/>
</dbReference>
<evidence type="ECO:0000313" key="3">
    <source>
        <dbReference type="EMBL" id="TQD75760.1"/>
    </source>
</evidence>
<reference evidence="3 4" key="1">
    <citation type="journal article" date="2019" name="G3 (Bethesda)">
        <title>Sequencing of a Wild Apple (Malus baccata) Genome Unravels the Differences Between Cultivated and Wild Apple Species Regarding Disease Resistance and Cold Tolerance.</title>
        <authorList>
            <person name="Chen X."/>
        </authorList>
    </citation>
    <scope>NUCLEOTIDE SEQUENCE [LARGE SCALE GENOMIC DNA]</scope>
    <source>
        <strain evidence="4">cv. Shandingzi</strain>
        <tissue evidence="3">Leaves</tissue>
    </source>
</reference>
<accession>A0A540KNI4</accession>
<gene>
    <name evidence="3" type="ORF">C1H46_038657</name>
</gene>
<name>A0A540KNI4_MALBA</name>
<keyword evidence="4" id="KW-1185">Reference proteome</keyword>
<keyword evidence="2" id="KW-0472">Membrane</keyword>
<proteinExistence type="predicted"/>
<comment type="caution">
    <text evidence="3">The sequence shown here is derived from an EMBL/GenBank/DDBJ whole genome shotgun (WGS) entry which is preliminary data.</text>
</comment>
<dbReference type="Proteomes" id="UP000315295">
    <property type="component" value="Unassembled WGS sequence"/>
</dbReference>
<evidence type="ECO:0000313" key="4">
    <source>
        <dbReference type="Proteomes" id="UP000315295"/>
    </source>
</evidence>
<sequence length="82" mass="8818">MADAPKRLPPPEAARRGFLLGMSTTTTAVTAAVIAGALGYYALYVKTKPKVCPRRVADSPPAARVDPDVTRPRKYPDHRPSS</sequence>
<keyword evidence="2" id="KW-0812">Transmembrane</keyword>
<protein>
    <submittedName>
        <fullName evidence="3">Uncharacterized protein</fullName>
    </submittedName>
</protein>